<evidence type="ECO:0000256" key="1">
    <source>
        <dbReference type="SAM" id="MobiDB-lite"/>
    </source>
</evidence>
<proteinExistence type="predicted"/>
<accession>A0A382QD08</accession>
<organism evidence="2">
    <name type="scientific">marine metagenome</name>
    <dbReference type="NCBI Taxonomy" id="408172"/>
    <lineage>
        <taxon>unclassified sequences</taxon>
        <taxon>metagenomes</taxon>
        <taxon>ecological metagenomes</taxon>
    </lineage>
</organism>
<feature type="region of interest" description="Disordered" evidence="1">
    <location>
        <begin position="1"/>
        <end position="46"/>
    </location>
</feature>
<evidence type="ECO:0000313" key="2">
    <source>
        <dbReference type="EMBL" id="SVC82775.1"/>
    </source>
</evidence>
<name>A0A382QD08_9ZZZZ</name>
<dbReference type="EMBL" id="UINC01113280">
    <property type="protein sequence ID" value="SVC82775.1"/>
    <property type="molecule type" value="Genomic_DNA"/>
</dbReference>
<reference evidence="2" key="1">
    <citation type="submission" date="2018-05" db="EMBL/GenBank/DDBJ databases">
        <authorList>
            <person name="Lanie J.A."/>
            <person name="Ng W.-L."/>
            <person name="Kazmierczak K.M."/>
            <person name="Andrzejewski T.M."/>
            <person name="Davidsen T.M."/>
            <person name="Wayne K.J."/>
            <person name="Tettelin H."/>
            <person name="Glass J.I."/>
            <person name="Rusch D."/>
            <person name="Podicherti R."/>
            <person name="Tsui H.-C.T."/>
            <person name="Winkler M.E."/>
        </authorList>
    </citation>
    <scope>NUCLEOTIDE SEQUENCE</scope>
</reference>
<protein>
    <submittedName>
        <fullName evidence="2">Uncharacterized protein</fullName>
    </submittedName>
</protein>
<gene>
    <name evidence="2" type="ORF">METZ01_LOCUS335629</name>
</gene>
<dbReference type="AlphaFoldDB" id="A0A382QD08"/>
<sequence>MACVVRGPAQKTAVEYDPPAHASRNDHREKIPVAGGRPTPSLPQSQRLGVVVDHHVQTGSLS</sequence>